<dbReference type="InterPro" id="IPR013783">
    <property type="entry name" value="Ig-like_fold"/>
</dbReference>
<keyword evidence="1" id="KW-0812">Transmembrane</keyword>
<reference evidence="4" key="2">
    <citation type="submission" date="2020-03" db="EMBL/GenBank/DDBJ databases">
        <title>Complete Genome Sequences of Extremely Thermoacidophilic, Metal-Mobilizing Type-Strain Members of the Archaeal Family Sulfolobaceae: Acidianus brierleyi DSM-1651T, Acidianus sulfidivorans DSM-18786T, Metallosphaera hakonensis DSM-7519T, and Metallosphaera prunae DSM-10039T.</title>
        <authorList>
            <person name="Counts J.A."/>
            <person name="Kelly R.M."/>
        </authorList>
    </citation>
    <scope>NUCLEOTIDE SEQUENCE [LARGE SCALE GENOMIC DNA]</scope>
    <source>
        <strain evidence="4">HO1-1</strain>
    </source>
</reference>
<dbReference type="PANTHER" id="PTHR30290">
    <property type="entry name" value="PERIPLASMIC BINDING COMPONENT OF ABC TRANSPORTER"/>
    <property type="match status" value="1"/>
</dbReference>
<dbReference type="CDD" id="cd08512">
    <property type="entry name" value="PBP2_NikA_DppA_OppA_like_7"/>
    <property type="match status" value="1"/>
</dbReference>
<proteinExistence type="predicted"/>
<dbReference type="Gene3D" id="3.10.105.10">
    <property type="entry name" value="Dipeptide-binding Protein, Domain 3"/>
    <property type="match status" value="1"/>
</dbReference>
<dbReference type="AlphaFoldDB" id="A0A2U9IU20"/>
<dbReference type="PROSITE" id="PS50093">
    <property type="entry name" value="PKD"/>
    <property type="match status" value="1"/>
</dbReference>
<dbReference type="GeneID" id="36835181"/>
<keyword evidence="4" id="KW-1185">Reference proteome</keyword>
<dbReference type="RefSeq" id="WP_110369252.1">
    <property type="nucleotide sequence ID" value="NZ_CP029287.2"/>
</dbReference>
<dbReference type="SUPFAM" id="SSF53850">
    <property type="entry name" value="Periplasmic binding protein-like II"/>
    <property type="match status" value="1"/>
</dbReference>
<sequence>MYKGGKIKYSKALSKTAGIVIAVVIIIAAIAGIYLLTSSSHKTVSVQALSLAPTSFANEQGSAVTVTVYGVSPSADVVLYLGNGQTLNQTATSSSIEFTYTYNQPGTYLIYAQEYLNGKPVQNTSTSLLELQILGVLNSTATQYLSIPVISFDSSKNPTAPVVQAGSLVYLYGGYLQPPSGQNMTIYKYIWNFGNGQTLTVMANSSTLDPEINPVNTTYSSPGLYTVTLTLVTQNVSSGATYQYTTYQTVAVTGSGVPFSLKLFNGTVPNPGVITVAENVPGGPYSFDPQIDYESVGFEVVSNVFMTLLVYNGSSTTSFIPFAASEVPTVQNGGISSNYTVYTFHIRDGLHFANGDNLTAYDVWYSVIRALLFVGGSPGTPDWILAQYLVPGATIGVPIVTSSNMNQSFQEIMNAVTYNNQTNTVTFHLVKPTPPQLFFTAVADPLGAGIVDAKWLEQVGAGITFTPQGFLQYEQYANEGNYNTQVQNNPVTSGPYMIKTYVPGQYVVLVPNPYFKGVPGIPAPNDTVIINWVKDPQTAYELFASGKADIVTGLPTNYFPSLKQLEAQGQANLYEFPTLSEFFFVFNINVSNTSLKTLGTQYHIPSDYFANLYVREAFAYAFNYTNYIDNIVGNEKYGFNFASPYAGVIIPGLPYYVPPNELNNVPTFNLSYAKELLIKSGMYNVSINIPIIVSSGDTVDYAAAQMWAQTLNQIDPNIQAQPLYLPFSEIIGLEVPGQNPMPIYYLGWIADYPYPSDFVNAMYLENGTYPAPDGWTVQYLQSLGHGNQAKLYQELNTYIEEADNTANATQAAYYYKQAEQIAINLYMYVYTQQPNYFWVIKPYMTGYQGHISYEENPMIGGAGDSLYYWWVKG</sequence>
<name>A0A2U9IU20_9CREN</name>
<dbReference type="KEGG" id="mhk:DFR87_07525"/>
<dbReference type="InterPro" id="IPR039424">
    <property type="entry name" value="SBP_5"/>
</dbReference>
<dbReference type="OrthoDB" id="194307at2157"/>
<evidence type="ECO:0000313" key="4">
    <source>
        <dbReference type="Proteomes" id="UP000247586"/>
    </source>
</evidence>
<dbReference type="SUPFAM" id="SSF49299">
    <property type="entry name" value="PKD domain"/>
    <property type="match status" value="1"/>
</dbReference>
<accession>A0A2U9IU20</accession>
<dbReference type="EMBL" id="CP029287">
    <property type="protein sequence ID" value="AWR99561.1"/>
    <property type="molecule type" value="Genomic_DNA"/>
</dbReference>
<organism evidence="3 4">
    <name type="scientific">Metallosphaera hakonensis JCM 8857 = DSM 7519</name>
    <dbReference type="NCBI Taxonomy" id="1293036"/>
    <lineage>
        <taxon>Archaea</taxon>
        <taxon>Thermoproteota</taxon>
        <taxon>Thermoprotei</taxon>
        <taxon>Sulfolobales</taxon>
        <taxon>Sulfolobaceae</taxon>
        <taxon>Metallosphaera</taxon>
    </lineage>
</organism>
<feature type="domain" description="PKD" evidence="2">
    <location>
        <begin position="189"/>
        <end position="231"/>
    </location>
</feature>
<feature type="transmembrane region" description="Helical" evidence="1">
    <location>
        <begin position="12"/>
        <end position="36"/>
    </location>
</feature>
<dbReference type="GO" id="GO:1904680">
    <property type="term" value="F:peptide transmembrane transporter activity"/>
    <property type="evidence" value="ECO:0007669"/>
    <property type="project" value="TreeGrafter"/>
</dbReference>
<dbReference type="GO" id="GO:0015833">
    <property type="term" value="P:peptide transport"/>
    <property type="evidence" value="ECO:0007669"/>
    <property type="project" value="TreeGrafter"/>
</dbReference>
<dbReference type="STRING" id="1293036.GCA_001315825_00227"/>
<keyword evidence="1" id="KW-1133">Transmembrane helix</keyword>
<evidence type="ECO:0000259" key="2">
    <source>
        <dbReference type="PROSITE" id="PS50093"/>
    </source>
</evidence>
<reference evidence="3 4" key="1">
    <citation type="submission" date="2018-05" db="EMBL/GenBank/DDBJ databases">
        <title>Complete Genome Sequences of Extremely Thermoacidophilic, Metal-Mobilizing Type-Strain Members of the Archaeal Family Sulfolobaceae: Acidianus brierleyi DSM-1651T, Acidianus sulfidivorans DSM-18786T, Metallosphaera hakonensis DSM-7519T, and Metallosphaera prunae DSM-10039T.</title>
        <authorList>
            <person name="Counts J.A."/>
            <person name="Kelly R.M."/>
        </authorList>
    </citation>
    <scope>NUCLEOTIDE SEQUENCE [LARGE SCALE GENOMIC DNA]</scope>
    <source>
        <strain evidence="3 4">HO1-1</strain>
    </source>
</reference>
<evidence type="ECO:0000313" key="3">
    <source>
        <dbReference type="EMBL" id="AWR99561.1"/>
    </source>
</evidence>
<dbReference type="Gene3D" id="3.40.190.10">
    <property type="entry name" value="Periplasmic binding protein-like II"/>
    <property type="match status" value="1"/>
</dbReference>
<protein>
    <submittedName>
        <fullName evidence="3">ABC transporter substrate-binding protein</fullName>
    </submittedName>
</protein>
<dbReference type="Gene3D" id="2.60.40.10">
    <property type="entry name" value="Immunoglobulins"/>
    <property type="match status" value="1"/>
</dbReference>
<dbReference type="InterPro" id="IPR000914">
    <property type="entry name" value="SBP_5_dom"/>
</dbReference>
<dbReference type="InterPro" id="IPR035986">
    <property type="entry name" value="PKD_dom_sf"/>
</dbReference>
<dbReference type="PANTHER" id="PTHR30290:SF34">
    <property type="entry name" value="ABC TRANSPORTER, PERIPLASMIC OLIGO-PEPTIDE BINDING PROTEIN, PUTATIVE-RELATED"/>
    <property type="match status" value="1"/>
</dbReference>
<dbReference type="Proteomes" id="UP000247586">
    <property type="component" value="Chromosome"/>
</dbReference>
<evidence type="ECO:0000256" key="1">
    <source>
        <dbReference type="SAM" id="Phobius"/>
    </source>
</evidence>
<gene>
    <name evidence="3" type="ORF">DFR87_07525</name>
</gene>
<reference evidence="4" key="3">
    <citation type="submission" date="2020-03" db="EMBL/GenBank/DDBJ databases">
        <title>Sequencing and Assembly of Multiple Reported Metal-Biooxidizing Members of the Extremely Thermoacidophilic Archaeal Family Sulfolobaceae.</title>
        <authorList>
            <person name="Counts J.A."/>
            <person name="Kelly R.M."/>
        </authorList>
    </citation>
    <scope>NUCLEOTIDE SEQUENCE [LARGE SCALE GENOMIC DNA]</scope>
    <source>
        <strain evidence="4">HO1-1</strain>
    </source>
</reference>
<keyword evidence="1" id="KW-0472">Membrane</keyword>
<dbReference type="InterPro" id="IPR000601">
    <property type="entry name" value="PKD_dom"/>
</dbReference>
<dbReference type="Pfam" id="PF00496">
    <property type="entry name" value="SBP_bac_5"/>
    <property type="match status" value="1"/>
</dbReference>
<dbReference type="Pfam" id="PF00801">
    <property type="entry name" value="PKD"/>
    <property type="match status" value="1"/>
</dbReference>